<feature type="region of interest" description="Disordered" evidence="3">
    <location>
        <begin position="34"/>
        <end position="53"/>
    </location>
</feature>
<keyword evidence="2" id="KW-0812">Transmembrane</keyword>
<keyword evidence="2" id="KW-0564">Palmitate</keyword>
<dbReference type="Pfam" id="PF02321">
    <property type="entry name" value="OEP"/>
    <property type="match status" value="2"/>
</dbReference>
<sequence>MKTLSLTLACALLLAGCALGPDYAKPKLDVPAAYKEGGSEEPSRADREQGAPVRHWGAATEIVQTVQRGSEHGATQLSDGAAGFSRPPEDGRWKSAQPQDALPRGDWWRIYQDPRLDQLMDTLNRQSPGIAQAEAQYRQAQALLKQAEAGLFPSLGLNAGQSRGVSSPGQATSTSYNLSANASWELDLWGGLRRSVEAGSAKAQASAAQLAAIRLSTQAQLATAYLQISVADLQLRQLQANEQALAETLKLTRNQYQAGIVSDANVAQAESQWQSAQAQRADKQLTRAQLEHAIAAALGQAPASFSLPAAGAEPRLPSIPAGLPSQLLERRPDIAAAERAVAQANAQIGVAQAAFFPTLTLSASGGYRGASFADWVSLPNRVWSLGPALALSLFDAGLRSAQKEQAIAAYDASVAGYRLAVLSAFQGVEDNLAAQRLLGEEAASQQAALDAARRAETIALNQYRAGTVSYLNVLSAQSGRINAETTLWNVKNRQYAGSVALIAALGGGWQETTPAP</sequence>
<dbReference type="KEGG" id="crz:D1345_08605"/>
<protein>
    <submittedName>
        <fullName evidence="4">Efflux transporter outer membrane subunit</fullName>
    </submittedName>
</protein>
<evidence type="ECO:0000313" key="4">
    <source>
        <dbReference type="EMBL" id="AXT46236.1"/>
    </source>
</evidence>
<comment type="subcellular location">
    <subcellularLocation>
        <location evidence="2">Cell membrane</location>
        <topology evidence="2">Lipid-anchor</topology>
    </subcellularLocation>
</comment>
<keyword evidence="2" id="KW-1134">Transmembrane beta strand</keyword>
<dbReference type="GO" id="GO:0005886">
    <property type="term" value="C:plasma membrane"/>
    <property type="evidence" value="ECO:0007669"/>
    <property type="project" value="UniProtKB-SubCell"/>
</dbReference>
<feature type="region of interest" description="Disordered" evidence="3">
    <location>
        <begin position="69"/>
        <end position="100"/>
    </location>
</feature>
<evidence type="ECO:0000256" key="1">
    <source>
        <dbReference type="ARBA" id="ARBA00007613"/>
    </source>
</evidence>
<keyword evidence="2" id="KW-0472">Membrane</keyword>
<dbReference type="PANTHER" id="PTHR30203">
    <property type="entry name" value="OUTER MEMBRANE CATION EFFLUX PROTEIN"/>
    <property type="match status" value="1"/>
</dbReference>
<feature type="compositionally biased region" description="Polar residues" evidence="3">
    <location>
        <begin position="69"/>
        <end position="78"/>
    </location>
</feature>
<dbReference type="NCBIfam" id="TIGR01845">
    <property type="entry name" value="outer_NodT"/>
    <property type="match status" value="1"/>
</dbReference>
<feature type="chain" id="PRO_5041771925" evidence="2">
    <location>
        <begin position="21"/>
        <end position="516"/>
    </location>
</feature>
<accession>A0AAD0RQ59</accession>
<dbReference type="SUPFAM" id="SSF56954">
    <property type="entry name" value="Outer membrane efflux proteins (OEP)"/>
    <property type="match status" value="1"/>
</dbReference>
<keyword evidence="5" id="KW-1185">Reference proteome</keyword>
<dbReference type="AlphaFoldDB" id="A0AAD0RQ59"/>
<dbReference type="Gene3D" id="2.20.200.10">
    <property type="entry name" value="Outer membrane efflux proteins (OEP)"/>
    <property type="match status" value="1"/>
</dbReference>
<gene>
    <name evidence="4" type="ORF">D1345_08605</name>
</gene>
<evidence type="ECO:0000313" key="5">
    <source>
        <dbReference type="Proteomes" id="UP000259465"/>
    </source>
</evidence>
<dbReference type="InterPro" id="IPR010131">
    <property type="entry name" value="MdtP/NodT-like"/>
</dbReference>
<dbReference type="RefSeq" id="WP_118267196.1">
    <property type="nucleotide sequence ID" value="NZ_CP031968.1"/>
</dbReference>
<dbReference type="PROSITE" id="PS51257">
    <property type="entry name" value="PROKAR_LIPOPROTEIN"/>
    <property type="match status" value="1"/>
</dbReference>
<organism evidence="4 5">
    <name type="scientific">Chromobacterium rhizoryzae</name>
    <dbReference type="NCBI Taxonomy" id="1778675"/>
    <lineage>
        <taxon>Bacteria</taxon>
        <taxon>Pseudomonadati</taxon>
        <taxon>Pseudomonadota</taxon>
        <taxon>Betaproteobacteria</taxon>
        <taxon>Neisseriales</taxon>
        <taxon>Chromobacteriaceae</taxon>
        <taxon>Chromobacterium</taxon>
    </lineage>
</organism>
<feature type="compositionally biased region" description="Basic and acidic residues" evidence="3">
    <location>
        <begin position="37"/>
        <end position="49"/>
    </location>
</feature>
<dbReference type="GO" id="GO:0015562">
    <property type="term" value="F:efflux transmembrane transporter activity"/>
    <property type="evidence" value="ECO:0007669"/>
    <property type="project" value="InterPro"/>
</dbReference>
<feature type="signal peptide" evidence="2">
    <location>
        <begin position="1"/>
        <end position="20"/>
    </location>
</feature>
<comment type="similarity">
    <text evidence="1 2">Belongs to the outer membrane factor (OMF) (TC 1.B.17) family.</text>
</comment>
<name>A0AAD0RQ59_9NEIS</name>
<dbReference type="InterPro" id="IPR003423">
    <property type="entry name" value="OMP_efflux"/>
</dbReference>
<keyword evidence="2" id="KW-0732">Signal</keyword>
<evidence type="ECO:0000256" key="3">
    <source>
        <dbReference type="SAM" id="MobiDB-lite"/>
    </source>
</evidence>
<evidence type="ECO:0000256" key="2">
    <source>
        <dbReference type="RuleBase" id="RU362097"/>
    </source>
</evidence>
<proteinExistence type="inferred from homology"/>
<dbReference type="Gene3D" id="1.20.1600.10">
    <property type="entry name" value="Outer membrane efflux proteins (OEP)"/>
    <property type="match status" value="1"/>
</dbReference>
<keyword evidence="2" id="KW-0449">Lipoprotein</keyword>
<dbReference type="Proteomes" id="UP000259465">
    <property type="component" value="Chromosome"/>
</dbReference>
<reference evidence="4 5" key="1">
    <citation type="submission" date="2018-08" db="EMBL/GenBank/DDBJ databases">
        <title>Complete genome sequence of JP2-74.</title>
        <authorList>
            <person name="Wu L."/>
        </authorList>
    </citation>
    <scope>NUCLEOTIDE SEQUENCE [LARGE SCALE GENOMIC DNA]</scope>
    <source>
        <strain evidence="4 5">JP2-74</strain>
    </source>
</reference>
<dbReference type="EMBL" id="CP031968">
    <property type="protein sequence ID" value="AXT46236.1"/>
    <property type="molecule type" value="Genomic_DNA"/>
</dbReference>
<dbReference type="PANTHER" id="PTHR30203:SF33">
    <property type="entry name" value="BLR4455 PROTEIN"/>
    <property type="match status" value="1"/>
</dbReference>